<accession>A0AAD4QHZ7</accession>
<sequence>MTLRRSMVSSSTIALSVPVLLFHVMVYKTGFPCWSYSRGRTLNEKFKQHNISIPENEVACPCGELPPIYLTA</sequence>
<dbReference type="EMBL" id="WTXG01000062">
    <property type="protein sequence ID" value="KAI0295099.1"/>
    <property type="molecule type" value="Genomic_DNA"/>
</dbReference>
<evidence type="ECO:0000313" key="1">
    <source>
        <dbReference type="EMBL" id="KAI0295099.1"/>
    </source>
</evidence>
<proteinExistence type="predicted"/>
<comment type="caution">
    <text evidence="1">The sequence shown here is derived from an EMBL/GenBank/DDBJ whole genome shotgun (WGS) entry which is preliminary data.</text>
</comment>
<protein>
    <submittedName>
        <fullName evidence="1">Uncharacterized protein</fullName>
    </submittedName>
</protein>
<gene>
    <name evidence="1" type="ORF">B0F90DRAFT_1752673</name>
</gene>
<name>A0AAD4QHZ7_9AGAM</name>
<dbReference type="Proteomes" id="UP001203297">
    <property type="component" value="Unassembled WGS sequence"/>
</dbReference>
<reference evidence="1" key="1">
    <citation type="journal article" date="2022" name="New Phytol.">
        <title>Evolutionary transition to the ectomycorrhizal habit in the genomes of a hyperdiverse lineage of mushroom-forming fungi.</title>
        <authorList>
            <person name="Looney B."/>
            <person name="Miyauchi S."/>
            <person name="Morin E."/>
            <person name="Drula E."/>
            <person name="Courty P.E."/>
            <person name="Kohler A."/>
            <person name="Kuo A."/>
            <person name="LaButti K."/>
            <person name="Pangilinan J."/>
            <person name="Lipzen A."/>
            <person name="Riley R."/>
            <person name="Andreopoulos W."/>
            <person name="He G."/>
            <person name="Johnson J."/>
            <person name="Nolan M."/>
            <person name="Tritt A."/>
            <person name="Barry K.W."/>
            <person name="Grigoriev I.V."/>
            <person name="Nagy L.G."/>
            <person name="Hibbett D."/>
            <person name="Henrissat B."/>
            <person name="Matheny P.B."/>
            <person name="Labbe J."/>
            <person name="Martin F.M."/>
        </authorList>
    </citation>
    <scope>NUCLEOTIDE SEQUENCE</scope>
    <source>
        <strain evidence="1">BPL690</strain>
    </source>
</reference>
<keyword evidence="2" id="KW-1185">Reference proteome</keyword>
<evidence type="ECO:0000313" key="2">
    <source>
        <dbReference type="Proteomes" id="UP001203297"/>
    </source>
</evidence>
<organism evidence="1 2">
    <name type="scientific">Multifurca ochricompacta</name>
    <dbReference type="NCBI Taxonomy" id="376703"/>
    <lineage>
        <taxon>Eukaryota</taxon>
        <taxon>Fungi</taxon>
        <taxon>Dikarya</taxon>
        <taxon>Basidiomycota</taxon>
        <taxon>Agaricomycotina</taxon>
        <taxon>Agaricomycetes</taxon>
        <taxon>Russulales</taxon>
        <taxon>Russulaceae</taxon>
        <taxon>Multifurca</taxon>
    </lineage>
</organism>
<dbReference type="AlphaFoldDB" id="A0AAD4QHZ7"/>